<reference evidence="10 11" key="1">
    <citation type="submission" date="2017-10" db="EMBL/GenBank/DDBJ databases">
        <title>Sequencing the genomes of 1000 actinobacteria strains.</title>
        <authorList>
            <person name="Klenk H.-P."/>
        </authorList>
    </citation>
    <scope>NUCLEOTIDE SEQUENCE [LARGE SCALE GENOMIC DNA]</scope>
    <source>
        <strain evidence="10 11">DSM 20688</strain>
    </source>
</reference>
<dbReference type="FunFam" id="3.40.50.300:FF:000589">
    <property type="entry name" value="ABC transporter, ATP-binding subunit"/>
    <property type="match status" value="1"/>
</dbReference>
<organism evidence="10 11">
    <name type="scientific">Corynebacterium renale</name>
    <dbReference type="NCBI Taxonomy" id="1724"/>
    <lineage>
        <taxon>Bacteria</taxon>
        <taxon>Bacillati</taxon>
        <taxon>Actinomycetota</taxon>
        <taxon>Actinomycetes</taxon>
        <taxon>Mycobacteriales</taxon>
        <taxon>Corynebacteriaceae</taxon>
        <taxon>Corynebacterium</taxon>
    </lineage>
</organism>
<dbReference type="PROSITE" id="PS50893">
    <property type="entry name" value="ABC_TRANSPORTER_2"/>
    <property type="match status" value="1"/>
</dbReference>
<dbReference type="PANTHER" id="PTHR42711:SF16">
    <property type="entry name" value="ABC TRANSPORTER ATP-BINDING PROTEIN"/>
    <property type="match status" value="1"/>
</dbReference>
<keyword evidence="2" id="KW-0813">Transport</keyword>
<evidence type="ECO:0000256" key="4">
    <source>
        <dbReference type="ARBA" id="ARBA00022741"/>
    </source>
</evidence>
<dbReference type="Pfam" id="PF00005">
    <property type="entry name" value="ABC_tran"/>
    <property type="match status" value="1"/>
</dbReference>
<dbReference type="InterPro" id="IPR027417">
    <property type="entry name" value="P-loop_NTPase"/>
</dbReference>
<evidence type="ECO:0000256" key="3">
    <source>
        <dbReference type="ARBA" id="ARBA00022475"/>
    </source>
</evidence>
<evidence type="ECO:0000259" key="9">
    <source>
        <dbReference type="PROSITE" id="PS50893"/>
    </source>
</evidence>
<dbReference type="PANTHER" id="PTHR42711">
    <property type="entry name" value="ABC TRANSPORTER ATP-BINDING PROTEIN"/>
    <property type="match status" value="1"/>
</dbReference>
<dbReference type="GO" id="GO:0046677">
    <property type="term" value="P:response to antibiotic"/>
    <property type="evidence" value="ECO:0007669"/>
    <property type="project" value="UniProtKB-KW"/>
</dbReference>
<comment type="subcellular location">
    <subcellularLocation>
        <location evidence="1">Cell membrane</location>
        <topology evidence="1">Peripheral membrane protein</topology>
    </subcellularLocation>
</comment>
<name>A0A2A9DRS6_9CORY</name>
<dbReference type="SUPFAM" id="SSF52540">
    <property type="entry name" value="P-loop containing nucleoside triphosphate hydrolases"/>
    <property type="match status" value="1"/>
</dbReference>
<proteinExistence type="predicted"/>
<evidence type="ECO:0000256" key="5">
    <source>
        <dbReference type="ARBA" id="ARBA00022840"/>
    </source>
</evidence>
<keyword evidence="11" id="KW-1185">Reference proteome</keyword>
<sequence length="313" mass="33909">MSRELNDTEIAVSLSDVVKEFGNKRVVDGLTLQVRRGEIFALLGPNGAGKTTMIDMCEGFQKPTMGTISVLSFDPAKNPDAVRARVGIMLQEGGSYSSIKVQELLELNASYSVEPLSVDWLISILGLEGVRDNTYRRLSGGQKQRVSLALALIGRPELVFLDEPTAGMDAQSRLAVWELIKALRRDGVTVVITTHLMDEAEALADYVAIVDHGRLIASGTPERLTGGGTDSLRFQTASELDVARVNEYCSALGIEVTTIRPLHYAVDGEPRPEVIAAVATGCAEQDVLIRTLDVAHSTLEEVFLALTGRELRS</sequence>
<evidence type="ECO:0000256" key="6">
    <source>
        <dbReference type="ARBA" id="ARBA00022967"/>
    </source>
</evidence>
<dbReference type="CDD" id="cd03230">
    <property type="entry name" value="ABC_DR_subfamily_A"/>
    <property type="match status" value="1"/>
</dbReference>
<keyword evidence="7" id="KW-0472">Membrane</keyword>
<dbReference type="EMBL" id="PDJF01000001">
    <property type="protein sequence ID" value="PFG28682.1"/>
    <property type="molecule type" value="Genomic_DNA"/>
</dbReference>
<evidence type="ECO:0000313" key="10">
    <source>
        <dbReference type="EMBL" id="PFG28682.1"/>
    </source>
</evidence>
<evidence type="ECO:0000256" key="1">
    <source>
        <dbReference type="ARBA" id="ARBA00004202"/>
    </source>
</evidence>
<dbReference type="RefSeq" id="WP_048381646.1">
    <property type="nucleotide sequence ID" value="NZ_LDYE01000011.1"/>
</dbReference>
<evidence type="ECO:0000256" key="8">
    <source>
        <dbReference type="ARBA" id="ARBA00023251"/>
    </source>
</evidence>
<protein>
    <submittedName>
        <fullName evidence="10">ABC-2 type transport system ATP-binding protein</fullName>
    </submittedName>
</protein>
<dbReference type="SMART" id="SM00382">
    <property type="entry name" value="AAA"/>
    <property type="match status" value="1"/>
</dbReference>
<feature type="domain" description="ABC transporter" evidence="9">
    <location>
        <begin position="12"/>
        <end position="237"/>
    </location>
</feature>
<keyword evidence="6" id="KW-1278">Translocase</keyword>
<keyword evidence="4" id="KW-0547">Nucleotide-binding</keyword>
<comment type="caution">
    <text evidence="10">The sequence shown here is derived from an EMBL/GenBank/DDBJ whole genome shotgun (WGS) entry which is preliminary data.</text>
</comment>
<dbReference type="GO" id="GO:0016887">
    <property type="term" value="F:ATP hydrolysis activity"/>
    <property type="evidence" value="ECO:0007669"/>
    <property type="project" value="InterPro"/>
</dbReference>
<dbReference type="InterPro" id="IPR050763">
    <property type="entry name" value="ABC_transporter_ATP-binding"/>
</dbReference>
<dbReference type="AlphaFoldDB" id="A0A2A9DRS6"/>
<keyword evidence="8" id="KW-0046">Antibiotic resistance</keyword>
<dbReference type="InterPro" id="IPR017871">
    <property type="entry name" value="ABC_transporter-like_CS"/>
</dbReference>
<evidence type="ECO:0000313" key="11">
    <source>
        <dbReference type="Proteomes" id="UP000221653"/>
    </source>
</evidence>
<dbReference type="GO" id="GO:0055085">
    <property type="term" value="P:transmembrane transport"/>
    <property type="evidence" value="ECO:0007669"/>
    <property type="project" value="UniProtKB-ARBA"/>
</dbReference>
<accession>A0A2A9DRS6</accession>
<keyword evidence="3" id="KW-1003">Cell membrane</keyword>
<dbReference type="OrthoDB" id="9804819at2"/>
<dbReference type="GO" id="GO:0005886">
    <property type="term" value="C:plasma membrane"/>
    <property type="evidence" value="ECO:0007669"/>
    <property type="project" value="UniProtKB-SubCell"/>
</dbReference>
<dbReference type="Gene3D" id="3.40.50.300">
    <property type="entry name" value="P-loop containing nucleotide triphosphate hydrolases"/>
    <property type="match status" value="1"/>
</dbReference>
<evidence type="ECO:0000256" key="2">
    <source>
        <dbReference type="ARBA" id="ARBA00022448"/>
    </source>
</evidence>
<keyword evidence="5 10" id="KW-0067">ATP-binding</keyword>
<dbReference type="STRING" id="1724.GCA_001044175_00437"/>
<dbReference type="Proteomes" id="UP000221653">
    <property type="component" value="Unassembled WGS sequence"/>
</dbReference>
<dbReference type="InterPro" id="IPR003439">
    <property type="entry name" value="ABC_transporter-like_ATP-bd"/>
</dbReference>
<dbReference type="PROSITE" id="PS00211">
    <property type="entry name" value="ABC_TRANSPORTER_1"/>
    <property type="match status" value="1"/>
</dbReference>
<gene>
    <name evidence="10" type="ORF">ATK06_1801</name>
</gene>
<dbReference type="GO" id="GO:0005524">
    <property type="term" value="F:ATP binding"/>
    <property type="evidence" value="ECO:0007669"/>
    <property type="project" value="UniProtKB-KW"/>
</dbReference>
<evidence type="ECO:0000256" key="7">
    <source>
        <dbReference type="ARBA" id="ARBA00023136"/>
    </source>
</evidence>
<dbReference type="InterPro" id="IPR003593">
    <property type="entry name" value="AAA+_ATPase"/>
</dbReference>